<evidence type="ECO:0000259" key="1">
    <source>
        <dbReference type="SMART" id="SM00642"/>
    </source>
</evidence>
<dbReference type="InterPro" id="IPR013780">
    <property type="entry name" value="Glyco_hydro_b"/>
</dbReference>
<dbReference type="InterPro" id="IPR055218">
    <property type="entry name" value="Amylosucrase_C"/>
</dbReference>
<comment type="caution">
    <text evidence="2">The sequence shown here is derived from an EMBL/GenBank/DDBJ whole genome shotgun (WGS) entry which is preliminary data.</text>
</comment>
<dbReference type="Gene3D" id="3.20.20.80">
    <property type="entry name" value="Glycosidases"/>
    <property type="match status" value="1"/>
</dbReference>
<proteinExistence type="predicted"/>
<name>A0ABU8DSE3_9ACTN</name>
<dbReference type="InterPro" id="IPR017853">
    <property type="entry name" value="GH"/>
</dbReference>
<reference evidence="2 3" key="1">
    <citation type="submission" date="2024-03" db="EMBL/GenBank/DDBJ databases">
        <title>Draft genome sequence of Klenkia sp. LSe6-5.</title>
        <authorList>
            <person name="Duangmal K."/>
            <person name="Chantavorakit T."/>
        </authorList>
    </citation>
    <scope>NUCLEOTIDE SEQUENCE [LARGE SCALE GENOMIC DNA]</scope>
    <source>
        <strain evidence="2 3">LSe6-5</strain>
    </source>
</reference>
<sequence length="624" mass="67866">MPTPDAVLADLPAHRRELFGARVERWLPDLLAGLAPLYADPAAVADRLLLQAARAFAVREDELHALDLRRSLAPDWFQRADVLGYAAYADRFAGDLAAVAARVPYLESLGVTYLHLMPLLTPGPPPNDGGYAVADHGSVRPDLGTMDDLAALTRTLRGRGISLCLDLVLNHVADTHAWARAARAGDPVKRAYFRVFPDRTGPDAWEATLPEVFPDLAPGNFTWDDDLDGWVWTTFNSYQWDVDWANPDVFCEYAQVVLDLANRGVEVLRLDAIAFTWKRLGTACQNQPEVHALTQALRTLARIACPAVLFKAEAIVGPRDLVAYLGADGTGEHWGKVSDLAYHNGLMVQVWSMLAARDAVLGSHALQQLPVPPSTTAWITYVRCHDDIGWAIDDGDAAAVGLDGWAHRRFLSDWYSGDFPGSWARGLVFGENEATGDRRISGTAAALAGIGTWDPQAVARVLLAHAVVFGFGGIPVLWSGDELGLGNDPHWAEEPGHAADNRWAHRPRLTWGDDDRPVPDSPAVVEGIAALTRARASLPQLHASVPARVLDPRDPAVLLVARDHPLGTVLGAYNVAPEPRHVPLQVLRDLGLDPARVVDHLTGQPPHLAEDAVQLAAYQAVWLR</sequence>
<dbReference type="EMBL" id="JBAPLU010000006">
    <property type="protein sequence ID" value="MEI4271553.1"/>
    <property type="molecule type" value="Genomic_DNA"/>
</dbReference>
<dbReference type="Gene3D" id="3.90.400.10">
    <property type="entry name" value="Oligo-1,6-glucosidase, Domain 2"/>
    <property type="match status" value="1"/>
</dbReference>
<dbReference type="CDD" id="cd11324">
    <property type="entry name" value="AmyAc_Amylosucrase"/>
    <property type="match status" value="1"/>
</dbReference>
<dbReference type="InterPro" id="IPR044077">
    <property type="entry name" value="Amylosucrase"/>
</dbReference>
<dbReference type="InterPro" id="IPR045857">
    <property type="entry name" value="O16G_dom_2"/>
</dbReference>
<accession>A0ABU8DSE3</accession>
<dbReference type="PANTHER" id="PTHR10357:SF213">
    <property type="entry name" value="ALPHA AMYLASE CATALYTIC REGION"/>
    <property type="match status" value="1"/>
</dbReference>
<dbReference type="InterPro" id="IPR006047">
    <property type="entry name" value="GH13_cat_dom"/>
</dbReference>
<organism evidence="2 3">
    <name type="scientific">Klenkia sesuvii</name>
    <dbReference type="NCBI Taxonomy" id="3103137"/>
    <lineage>
        <taxon>Bacteria</taxon>
        <taxon>Bacillati</taxon>
        <taxon>Actinomycetota</taxon>
        <taxon>Actinomycetes</taxon>
        <taxon>Geodermatophilales</taxon>
        <taxon>Geodermatophilaceae</taxon>
        <taxon>Klenkia</taxon>
    </lineage>
</organism>
<evidence type="ECO:0000313" key="2">
    <source>
        <dbReference type="EMBL" id="MEI4271553.1"/>
    </source>
</evidence>
<dbReference type="Proteomes" id="UP001361570">
    <property type="component" value="Unassembled WGS sequence"/>
</dbReference>
<dbReference type="SMART" id="SM00642">
    <property type="entry name" value="Aamy"/>
    <property type="match status" value="1"/>
</dbReference>
<feature type="domain" description="Glycosyl hydrolase family 13 catalytic" evidence="1">
    <location>
        <begin position="71"/>
        <end position="516"/>
    </location>
</feature>
<protein>
    <submittedName>
        <fullName evidence="2">Alpha-amylase family protein</fullName>
    </submittedName>
</protein>
<evidence type="ECO:0000313" key="3">
    <source>
        <dbReference type="Proteomes" id="UP001361570"/>
    </source>
</evidence>
<dbReference type="RefSeq" id="WP_336403693.1">
    <property type="nucleotide sequence ID" value="NZ_JBAPLU010000006.1"/>
</dbReference>
<dbReference type="Pfam" id="PF22582">
    <property type="entry name" value="Amylosucrase_C-like"/>
    <property type="match status" value="1"/>
</dbReference>
<gene>
    <name evidence="2" type="ORF">TEK04_07435</name>
</gene>
<dbReference type="Gene3D" id="2.60.40.1180">
    <property type="entry name" value="Golgi alpha-mannosidase II"/>
    <property type="match status" value="1"/>
</dbReference>
<keyword evidence="3" id="KW-1185">Reference proteome</keyword>
<dbReference type="PANTHER" id="PTHR10357">
    <property type="entry name" value="ALPHA-AMYLASE FAMILY MEMBER"/>
    <property type="match status" value="1"/>
</dbReference>
<dbReference type="Gene3D" id="1.10.1740.10">
    <property type="match status" value="1"/>
</dbReference>
<dbReference type="SUPFAM" id="SSF51445">
    <property type="entry name" value="(Trans)glycosidases"/>
    <property type="match status" value="1"/>
</dbReference>
<dbReference type="Pfam" id="PF00128">
    <property type="entry name" value="Alpha-amylase"/>
    <property type="match status" value="1"/>
</dbReference>